<protein>
    <recommendedName>
        <fullName evidence="9">Scamp family-domain-containing protein</fullName>
    </recommendedName>
</protein>
<keyword evidence="4 6" id="KW-0472">Membrane</keyword>
<evidence type="ECO:0000256" key="1">
    <source>
        <dbReference type="ARBA" id="ARBA00004141"/>
    </source>
</evidence>
<dbReference type="EMBL" id="JANBQB010000041">
    <property type="protein sequence ID" value="KAJ1983777.1"/>
    <property type="molecule type" value="Genomic_DNA"/>
</dbReference>
<feature type="transmembrane region" description="Helical" evidence="6">
    <location>
        <begin position="282"/>
        <end position="306"/>
    </location>
</feature>
<evidence type="ECO:0000313" key="7">
    <source>
        <dbReference type="EMBL" id="KAJ1983777.1"/>
    </source>
</evidence>
<dbReference type="PANTHER" id="PTHR10687:SF90">
    <property type="entry name" value="SECRETORY CARRIER MEMBRANE PROTEIN"/>
    <property type="match status" value="1"/>
</dbReference>
<dbReference type="AlphaFoldDB" id="A0A9W8BAL0"/>
<name>A0A9W8BAL0_9FUNG</name>
<reference evidence="7" key="1">
    <citation type="submission" date="2022-07" db="EMBL/GenBank/DDBJ databases">
        <title>Phylogenomic reconstructions and comparative analyses of Kickxellomycotina fungi.</title>
        <authorList>
            <person name="Reynolds N.K."/>
            <person name="Stajich J.E."/>
            <person name="Barry K."/>
            <person name="Grigoriev I.V."/>
            <person name="Crous P."/>
            <person name="Smith M.E."/>
        </authorList>
    </citation>
    <scope>NUCLEOTIDE SEQUENCE</scope>
    <source>
        <strain evidence="7">RSA 567</strain>
    </source>
</reference>
<feature type="compositionally biased region" description="Polar residues" evidence="5">
    <location>
        <begin position="95"/>
        <end position="108"/>
    </location>
</feature>
<evidence type="ECO:0008006" key="9">
    <source>
        <dbReference type="Google" id="ProtNLM"/>
    </source>
</evidence>
<feature type="region of interest" description="Disordered" evidence="5">
    <location>
        <begin position="121"/>
        <end position="141"/>
    </location>
</feature>
<sequence>MAYNNHGDNPFADDRYEVHDPFADPTITHALNSTQIAADDGQAMGAHHTSPATADMGAHASHQSGRAMSRTNSQPMDSVPLGDHLDDRHSIDVGTHSSRGPQGRTDLSNLEAELRQREERLAQRERELQAQSEEIRKSGRPPNNFPPCYPLFYLNIDAEIPDIHRNVMRRIWWYWLYLEGNLVFNCITCLIMVISNPEGVSSTAADFGASFGYLFTITLLSFFMWYRPVYNAYMKEKSLYYMFYFVFGGLHIIYTLYMAAGIPYSGSGGLINALSMFSAGKVVAGVFCLLDTVAWIVGGLFALYMYRLVRLHYNSQGHTFEQAKAQAVSSVATNKTVQQAGVNYATSQMQNRV</sequence>
<feature type="transmembrane region" description="Helical" evidence="6">
    <location>
        <begin position="174"/>
        <end position="195"/>
    </location>
</feature>
<gene>
    <name evidence="7" type="ORF">H4R34_001065</name>
</gene>
<feature type="region of interest" description="Disordered" evidence="5">
    <location>
        <begin position="41"/>
        <end position="109"/>
    </location>
</feature>
<dbReference type="InterPro" id="IPR007273">
    <property type="entry name" value="SCAMP"/>
</dbReference>
<dbReference type="Pfam" id="PF04144">
    <property type="entry name" value="SCAMP"/>
    <property type="match status" value="1"/>
</dbReference>
<comment type="subcellular location">
    <subcellularLocation>
        <location evidence="1">Membrane</location>
        <topology evidence="1">Multi-pass membrane protein</topology>
    </subcellularLocation>
</comment>
<evidence type="ECO:0000256" key="5">
    <source>
        <dbReference type="SAM" id="MobiDB-lite"/>
    </source>
</evidence>
<dbReference type="Proteomes" id="UP001151582">
    <property type="component" value="Unassembled WGS sequence"/>
</dbReference>
<dbReference type="GO" id="GO:0032588">
    <property type="term" value="C:trans-Golgi network membrane"/>
    <property type="evidence" value="ECO:0007669"/>
    <property type="project" value="TreeGrafter"/>
</dbReference>
<feature type="transmembrane region" description="Helical" evidence="6">
    <location>
        <begin position="238"/>
        <end position="262"/>
    </location>
</feature>
<evidence type="ECO:0000256" key="4">
    <source>
        <dbReference type="ARBA" id="ARBA00023136"/>
    </source>
</evidence>
<evidence type="ECO:0000256" key="6">
    <source>
        <dbReference type="SAM" id="Phobius"/>
    </source>
</evidence>
<evidence type="ECO:0000313" key="8">
    <source>
        <dbReference type="Proteomes" id="UP001151582"/>
    </source>
</evidence>
<keyword evidence="3 6" id="KW-1133">Transmembrane helix</keyword>
<dbReference type="GO" id="GO:0015031">
    <property type="term" value="P:protein transport"/>
    <property type="evidence" value="ECO:0007669"/>
    <property type="project" value="InterPro"/>
</dbReference>
<proteinExistence type="predicted"/>
<accession>A0A9W8BAL0</accession>
<dbReference type="GO" id="GO:0055038">
    <property type="term" value="C:recycling endosome membrane"/>
    <property type="evidence" value="ECO:0007669"/>
    <property type="project" value="TreeGrafter"/>
</dbReference>
<dbReference type="OrthoDB" id="242866at2759"/>
<evidence type="ECO:0000256" key="3">
    <source>
        <dbReference type="ARBA" id="ARBA00022989"/>
    </source>
</evidence>
<organism evidence="7 8">
    <name type="scientific">Dimargaris verticillata</name>
    <dbReference type="NCBI Taxonomy" id="2761393"/>
    <lineage>
        <taxon>Eukaryota</taxon>
        <taxon>Fungi</taxon>
        <taxon>Fungi incertae sedis</taxon>
        <taxon>Zoopagomycota</taxon>
        <taxon>Kickxellomycotina</taxon>
        <taxon>Dimargaritomycetes</taxon>
        <taxon>Dimargaritales</taxon>
        <taxon>Dimargaritaceae</taxon>
        <taxon>Dimargaris</taxon>
    </lineage>
</organism>
<evidence type="ECO:0000256" key="2">
    <source>
        <dbReference type="ARBA" id="ARBA00022692"/>
    </source>
</evidence>
<keyword evidence="8" id="KW-1185">Reference proteome</keyword>
<feature type="compositionally biased region" description="Basic and acidic residues" evidence="5">
    <location>
        <begin position="121"/>
        <end position="137"/>
    </location>
</feature>
<feature type="transmembrane region" description="Helical" evidence="6">
    <location>
        <begin position="207"/>
        <end position="226"/>
    </location>
</feature>
<keyword evidence="2 6" id="KW-0812">Transmembrane</keyword>
<comment type="caution">
    <text evidence="7">The sequence shown here is derived from an EMBL/GenBank/DDBJ whole genome shotgun (WGS) entry which is preliminary data.</text>
</comment>
<feature type="compositionally biased region" description="Polar residues" evidence="5">
    <location>
        <begin position="61"/>
        <end position="76"/>
    </location>
</feature>
<dbReference type="PANTHER" id="PTHR10687">
    <property type="entry name" value="SECRETORY CARRIER-ASSOCIATED MEMBRANE PROTEIN SCAMP"/>
    <property type="match status" value="1"/>
</dbReference>